<dbReference type="Proteomes" id="UP000051906">
    <property type="component" value="Unassembled WGS sequence"/>
</dbReference>
<dbReference type="RefSeq" id="WP_057877476.1">
    <property type="nucleotide sequence ID" value="NZ_JQCA01000011.1"/>
</dbReference>
<accession>A0A0R2M4I5</accession>
<comment type="similarity">
    <text evidence="1 6">Belongs to the glycosyl hydrolase 8 (cellulase D) family.</text>
</comment>
<keyword evidence="6" id="KW-0624">Polysaccharide degradation</keyword>
<evidence type="ECO:0000256" key="6">
    <source>
        <dbReference type="RuleBase" id="RU361167"/>
    </source>
</evidence>
<evidence type="ECO:0000256" key="5">
    <source>
        <dbReference type="PROSITE-ProRule" id="PRU10058"/>
    </source>
</evidence>
<dbReference type="PATRIC" id="fig|616990.3.peg.224"/>
<protein>
    <recommendedName>
        <fullName evidence="6">Glucanase</fullName>
        <ecNumber evidence="6">3.2.1.-</ecNumber>
    </recommendedName>
</protein>
<dbReference type="InterPro" id="IPR008928">
    <property type="entry name" value="6-hairpin_glycosidase_sf"/>
</dbReference>
<name>A0A0R2M4I5_9LACO</name>
<dbReference type="InterPro" id="IPR002037">
    <property type="entry name" value="Glyco_hydro_8"/>
</dbReference>
<keyword evidence="6" id="KW-0119">Carbohydrate metabolism</keyword>
<keyword evidence="8" id="KW-1185">Reference proteome</keyword>
<dbReference type="InterPro" id="IPR012341">
    <property type="entry name" value="6hp_glycosidase-like_sf"/>
</dbReference>
<dbReference type="GO" id="GO:0004553">
    <property type="term" value="F:hydrolase activity, hydrolyzing O-glycosyl compounds"/>
    <property type="evidence" value="ECO:0007669"/>
    <property type="project" value="InterPro"/>
</dbReference>
<evidence type="ECO:0000313" key="7">
    <source>
        <dbReference type="EMBL" id="KRO05258.1"/>
    </source>
</evidence>
<gene>
    <name evidence="7" type="ORF">IV54_GL000207</name>
</gene>
<dbReference type="GO" id="GO:0000272">
    <property type="term" value="P:polysaccharide catabolic process"/>
    <property type="evidence" value="ECO:0007669"/>
    <property type="project" value="UniProtKB-KW"/>
</dbReference>
<dbReference type="InterPro" id="IPR019834">
    <property type="entry name" value="Glyco_hydro_8_CS"/>
</dbReference>
<dbReference type="Gene3D" id="1.50.10.10">
    <property type="match status" value="1"/>
</dbReference>
<evidence type="ECO:0000256" key="3">
    <source>
        <dbReference type="ARBA" id="ARBA00022801"/>
    </source>
</evidence>
<organism evidence="7 8">
    <name type="scientific">Levilactobacillus paucivorans</name>
    <dbReference type="NCBI Taxonomy" id="616990"/>
    <lineage>
        <taxon>Bacteria</taxon>
        <taxon>Bacillati</taxon>
        <taxon>Bacillota</taxon>
        <taxon>Bacilli</taxon>
        <taxon>Lactobacillales</taxon>
        <taxon>Lactobacillaceae</taxon>
        <taxon>Levilactobacillus</taxon>
    </lineage>
</organism>
<evidence type="ECO:0000256" key="2">
    <source>
        <dbReference type="ARBA" id="ARBA00022729"/>
    </source>
</evidence>
<dbReference type="STRING" id="616990.IV54_GL000207"/>
<evidence type="ECO:0000313" key="8">
    <source>
        <dbReference type="Proteomes" id="UP000051906"/>
    </source>
</evidence>
<dbReference type="OrthoDB" id="9803461at2"/>
<dbReference type="EC" id="3.2.1.-" evidence="6"/>
<dbReference type="PRINTS" id="PR00735">
    <property type="entry name" value="GLHYDRLASE8"/>
</dbReference>
<comment type="caution">
    <text evidence="7">The sequence shown here is derived from an EMBL/GenBank/DDBJ whole genome shotgun (WGS) entry which is preliminary data.</text>
</comment>
<dbReference type="PROSITE" id="PS00812">
    <property type="entry name" value="GLYCOSYL_HYDROL_F8"/>
    <property type="match status" value="1"/>
</dbReference>
<reference evidence="7 8" key="1">
    <citation type="journal article" date="2015" name="Genome Announc.">
        <title>Expanding the biotechnology potential of lactobacilli through comparative genomics of 213 strains and associated genera.</title>
        <authorList>
            <person name="Sun Z."/>
            <person name="Harris H.M."/>
            <person name="McCann A."/>
            <person name="Guo C."/>
            <person name="Argimon S."/>
            <person name="Zhang W."/>
            <person name="Yang X."/>
            <person name="Jeffery I.B."/>
            <person name="Cooney J.C."/>
            <person name="Kagawa T.F."/>
            <person name="Liu W."/>
            <person name="Song Y."/>
            <person name="Salvetti E."/>
            <person name="Wrobel A."/>
            <person name="Rasinkangas P."/>
            <person name="Parkhill J."/>
            <person name="Rea M.C."/>
            <person name="O'Sullivan O."/>
            <person name="Ritari J."/>
            <person name="Douillard F.P."/>
            <person name="Paul Ross R."/>
            <person name="Yang R."/>
            <person name="Briner A.E."/>
            <person name="Felis G.E."/>
            <person name="de Vos W.M."/>
            <person name="Barrangou R."/>
            <person name="Klaenhammer T.R."/>
            <person name="Caufield P.W."/>
            <person name="Cui Y."/>
            <person name="Zhang H."/>
            <person name="O'Toole P.W."/>
        </authorList>
    </citation>
    <scope>NUCLEOTIDE SEQUENCE [LARGE SCALE GENOMIC DNA]</scope>
    <source>
        <strain evidence="7 8">DSM 22467</strain>
    </source>
</reference>
<proteinExistence type="inferred from homology"/>
<sequence>MRKRRLMGAIIGLGLIVGLVAGIATVRPTASEAKINAAVTQYQQWRKAYVAGSSQKYVKSNNGQGKTTALSEGQGYAMLAAVLAAKKGAKTQTTFNQFYKYYRSHRVSSKVPLMQWQQTKRSGKMTSKGSQKNSATDGDLDIAYALILADKQWGSRKTNYKKAAKSLIKAIKQKEINKTTYLPTMGNWATSSYDVSKLRTADLMTGYFKTFAKYTKDKTWNKVAKQSQVAVKKLSARHKTGLFPDFIFATKKSIKLKAVKPYTIESGTDNQVGYNACRVPWRLAQTYKISKDSVTKKALKKQLAFYNKKKKITAVYTVGGRAVNSYENTAFTAPVHVAAKTMGYKSLTKKTAKQLPKKIEKRNYFSATLQVVTALQ</sequence>
<feature type="active site" description="Nucleophile" evidence="5">
    <location>
        <position position="137"/>
    </location>
</feature>
<evidence type="ECO:0000256" key="1">
    <source>
        <dbReference type="ARBA" id="ARBA00009209"/>
    </source>
</evidence>
<dbReference type="AlphaFoldDB" id="A0A0R2M4I5"/>
<keyword evidence="2" id="KW-0732">Signal</keyword>
<dbReference type="EMBL" id="JQCA01000011">
    <property type="protein sequence ID" value="KRO05258.1"/>
    <property type="molecule type" value="Genomic_DNA"/>
</dbReference>
<keyword evidence="4 6" id="KW-0326">Glycosidase</keyword>
<keyword evidence="3 6" id="KW-0378">Hydrolase</keyword>
<dbReference type="Pfam" id="PF01270">
    <property type="entry name" value="Glyco_hydro_8"/>
    <property type="match status" value="1"/>
</dbReference>
<evidence type="ECO:0000256" key="4">
    <source>
        <dbReference type="ARBA" id="ARBA00023295"/>
    </source>
</evidence>
<dbReference type="SUPFAM" id="SSF48208">
    <property type="entry name" value="Six-hairpin glycosidases"/>
    <property type="match status" value="1"/>
</dbReference>